<dbReference type="PANTHER" id="PTHR30404">
    <property type="entry name" value="N-ACETYLMURAMOYL-L-ALANINE AMIDASE"/>
    <property type="match status" value="1"/>
</dbReference>
<keyword evidence="4" id="KW-1185">Reference proteome</keyword>
<comment type="caution">
    <text evidence="3">The sequence shown here is derived from an EMBL/GenBank/DDBJ whole genome shotgun (WGS) entry which is preliminary data.</text>
</comment>
<dbReference type="SUPFAM" id="SSF53187">
    <property type="entry name" value="Zn-dependent exopeptidases"/>
    <property type="match status" value="1"/>
</dbReference>
<feature type="domain" description="MurNAc-LAA" evidence="2">
    <location>
        <begin position="245"/>
        <end position="347"/>
    </location>
</feature>
<evidence type="ECO:0000313" key="3">
    <source>
        <dbReference type="EMBL" id="TYZ24545.1"/>
    </source>
</evidence>
<dbReference type="PANTHER" id="PTHR30404:SF0">
    <property type="entry name" value="N-ACETYLMURAMOYL-L-ALANINE AMIDASE AMIC"/>
    <property type="match status" value="1"/>
</dbReference>
<dbReference type="OrthoDB" id="9772024at2"/>
<keyword evidence="1" id="KW-0378">Hydrolase</keyword>
<dbReference type="CDD" id="cd02696">
    <property type="entry name" value="MurNAc-LAA"/>
    <property type="match status" value="1"/>
</dbReference>
<dbReference type="RefSeq" id="WP_149170179.1">
    <property type="nucleotide sequence ID" value="NZ_VTOY01000001.1"/>
</dbReference>
<dbReference type="Proteomes" id="UP000323646">
    <property type="component" value="Unassembled WGS sequence"/>
</dbReference>
<dbReference type="EMBL" id="VTOY01000001">
    <property type="protein sequence ID" value="TYZ24545.1"/>
    <property type="molecule type" value="Genomic_DNA"/>
</dbReference>
<dbReference type="InterPro" id="IPR002508">
    <property type="entry name" value="MurNAc-LAA_cat"/>
</dbReference>
<accession>A0A5D6WC46</accession>
<organism evidence="3 4">
    <name type="scientific">Selenomonas ruminis</name>
    <dbReference type="NCBI Taxonomy" id="2593411"/>
    <lineage>
        <taxon>Bacteria</taxon>
        <taxon>Bacillati</taxon>
        <taxon>Bacillota</taxon>
        <taxon>Negativicutes</taxon>
        <taxon>Selenomonadales</taxon>
        <taxon>Selenomonadaceae</taxon>
        <taxon>Selenomonas</taxon>
    </lineage>
</organism>
<dbReference type="Gene3D" id="2.60.40.3500">
    <property type="match status" value="1"/>
</dbReference>
<name>A0A5D6WC46_9FIRM</name>
<dbReference type="Pfam" id="PF01520">
    <property type="entry name" value="Amidase_3"/>
    <property type="match status" value="1"/>
</dbReference>
<sequence>MKMLFRWASLAGAVILAALVFLPGCTEAARHVRNHELNYFQTSNVKVDGRDALRIEIGMDNDKLEYETSVKPYAETQLIVDLQNTKPGELRKTISLKSKLATKVRIAELQRNHTQIRIDFSNPAVKDNYRIYTLERDRKAKKPYRLVIDVLDNGAAGGKVTGIAGRTIVLDAGHGGTDSGAVGPTGVMEKNVTLAVTKKVESILKNSGARVVMTRTRDVDVYGPNDTARQELQARCNVSNFDPSSELFVSIHCNSFSSQEAKGMETYYYASSSRGKRLATLLNEELEKAGGLLNRGVKTANFYVIKHTNVPASLIELGFISNYREERLLNTDSYQQKLAGAVARAIARFFN</sequence>
<dbReference type="AlphaFoldDB" id="A0A5D6WC46"/>
<dbReference type="Gene3D" id="3.40.630.40">
    <property type="entry name" value="Zn-dependent exopeptidases"/>
    <property type="match status" value="1"/>
</dbReference>
<dbReference type="InterPro" id="IPR050695">
    <property type="entry name" value="N-acetylmuramoyl_amidase_3"/>
</dbReference>
<reference evidence="3 4" key="1">
    <citation type="submission" date="2019-08" db="EMBL/GenBank/DDBJ databases">
        <title>Selenomonas sp. mPRGC5 and Selenomonas sp. mPRGC8 isolated from ruminal fluid of dairy goat (Capra hircus).</title>
        <authorList>
            <person name="Poothong S."/>
            <person name="Nuengjamnong C."/>
            <person name="Tanasupawat S."/>
        </authorList>
    </citation>
    <scope>NUCLEOTIDE SEQUENCE [LARGE SCALE GENOMIC DNA]</scope>
    <source>
        <strain evidence="4">mPRGC5</strain>
    </source>
</reference>
<protein>
    <submittedName>
        <fullName evidence="3">N-acetylmuramoyl-L-alanine amidase</fullName>
    </submittedName>
</protein>
<evidence type="ECO:0000256" key="1">
    <source>
        <dbReference type="ARBA" id="ARBA00022801"/>
    </source>
</evidence>
<evidence type="ECO:0000313" key="4">
    <source>
        <dbReference type="Proteomes" id="UP000323646"/>
    </source>
</evidence>
<dbReference type="GO" id="GO:0030288">
    <property type="term" value="C:outer membrane-bounded periplasmic space"/>
    <property type="evidence" value="ECO:0007669"/>
    <property type="project" value="TreeGrafter"/>
</dbReference>
<proteinExistence type="predicted"/>
<dbReference type="SMART" id="SM00646">
    <property type="entry name" value="Ami_3"/>
    <property type="match status" value="1"/>
</dbReference>
<gene>
    <name evidence="3" type="ORF">FZ040_00400</name>
</gene>
<evidence type="ECO:0000259" key="2">
    <source>
        <dbReference type="SMART" id="SM00646"/>
    </source>
</evidence>
<dbReference type="GO" id="GO:0009253">
    <property type="term" value="P:peptidoglycan catabolic process"/>
    <property type="evidence" value="ECO:0007669"/>
    <property type="project" value="InterPro"/>
</dbReference>
<dbReference type="GO" id="GO:0008745">
    <property type="term" value="F:N-acetylmuramoyl-L-alanine amidase activity"/>
    <property type="evidence" value="ECO:0007669"/>
    <property type="project" value="InterPro"/>
</dbReference>